<accession>A0A430A3D0</accession>
<keyword evidence="3" id="KW-1185">Reference proteome</keyword>
<evidence type="ECO:0008006" key="4">
    <source>
        <dbReference type="Google" id="ProtNLM"/>
    </source>
</evidence>
<dbReference type="OrthoDB" id="9096700at2"/>
<gene>
    <name evidence="2" type="ORF">CBF32_09525</name>
</gene>
<protein>
    <recommendedName>
        <fullName evidence="4">Glucitol operon activator protein</fullName>
    </recommendedName>
</protein>
<dbReference type="InterPro" id="IPR009693">
    <property type="entry name" value="Glucitol_operon_activator"/>
</dbReference>
<feature type="transmembrane region" description="Helical" evidence="1">
    <location>
        <begin position="29"/>
        <end position="49"/>
    </location>
</feature>
<evidence type="ECO:0000256" key="1">
    <source>
        <dbReference type="SAM" id="Phobius"/>
    </source>
</evidence>
<keyword evidence="1" id="KW-1133">Transmembrane helix</keyword>
<evidence type="ECO:0000313" key="2">
    <source>
        <dbReference type="EMBL" id="RSU01090.1"/>
    </source>
</evidence>
<sequence>MNFYYLLYELRKRFKQYWFFRKEVILLEYWGIIFLLVSCWLLQILLSIMQQRHYFKKMNELKKNTDGHLGVGISKSKFNLGPGIILIITTSEDGKISNYYIMNGISTFSRFRNKEKFINHLPSELPIKNKKEQNAFKQALELINKERSKQALSHLTV</sequence>
<dbReference type="AlphaFoldDB" id="A0A430A3D0"/>
<keyword evidence="1" id="KW-0812">Transmembrane</keyword>
<dbReference type="EMBL" id="NGJX01000009">
    <property type="protein sequence ID" value="RSU01090.1"/>
    <property type="molecule type" value="Genomic_DNA"/>
</dbReference>
<organism evidence="2 3">
    <name type="scientific">Vagococcus fluvialis</name>
    <dbReference type="NCBI Taxonomy" id="2738"/>
    <lineage>
        <taxon>Bacteria</taxon>
        <taxon>Bacillati</taxon>
        <taxon>Bacillota</taxon>
        <taxon>Bacilli</taxon>
        <taxon>Lactobacillales</taxon>
        <taxon>Enterococcaceae</taxon>
        <taxon>Vagococcus</taxon>
    </lineage>
</organism>
<dbReference type="Pfam" id="PF06923">
    <property type="entry name" value="GutM"/>
    <property type="match status" value="1"/>
</dbReference>
<dbReference type="Proteomes" id="UP000288197">
    <property type="component" value="Unassembled WGS sequence"/>
</dbReference>
<reference evidence="2 3" key="1">
    <citation type="submission" date="2017-05" db="EMBL/GenBank/DDBJ databases">
        <title>Vagococcus spp. assemblies.</title>
        <authorList>
            <person name="Gulvik C.A."/>
        </authorList>
    </citation>
    <scope>NUCLEOTIDE SEQUENCE [LARGE SCALE GENOMIC DNA]</scope>
    <source>
        <strain evidence="2 3">NCFB 2497</strain>
    </source>
</reference>
<evidence type="ECO:0000313" key="3">
    <source>
        <dbReference type="Proteomes" id="UP000288197"/>
    </source>
</evidence>
<proteinExistence type="predicted"/>
<keyword evidence="1" id="KW-0472">Membrane</keyword>
<name>A0A430A3D0_9ENTE</name>
<comment type="caution">
    <text evidence="2">The sequence shown here is derived from an EMBL/GenBank/DDBJ whole genome shotgun (WGS) entry which is preliminary data.</text>
</comment>